<evidence type="ECO:0000313" key="4">
    <source>
        <dbReference type="Proteomes" id="UP000033572"/>
    </source>
</evidence>
<dbReference type="PANTHER" id="PTHR32039:SF7">
    <property type="entry name" value="COMPETENCE PROTEIN COMM"/>
    <property type="match status" value="1"/>
</dbReference>
<accession>A0A0F0KAB8</accession>
<dbReference type="Gene3D" id="3.30.230.10">
    <property type="match status" value="1"/>
</dbReference>
<dbReference type="CDD" id="cd00009">
    <property type="entry name" value="AAA"/>
    <property type="match status" value="1"/>
</dbReference>
<evidence type="ECO:0000259" key="2">
    <source>
        <dbReference type="SMART" id="SM00382"/>
    </source>
</evidence>
<dbReference type="Proteomes" id="UP000033572">
    <property type="component" value="Unassembled WGS sequence"/>
</dbReference>
<dbReference type="Pfam" id="PF01078">
    <property type="entry name" value="Mg_chelatase"/>
    <property type="match status" value="1"/>
</dbReference>
<dbReference type="GeneID" id="94444260"/>
<dbReference type="InterPro" id="IPR003593">
    <property type="entry name" value="AAA+_ATPase"/>
</dbReference>
<dbReference type="InterPro" id="IPR020568">
    <property type="entry name" value="Ribosomal_Su5_D2-typ_SF"/>
</dbReference>
<dbReference type="SUPFAM" id="SSF52540">
    <property type="entry name" value="P-loop containing nucleoside triphosphate hydrolases"/>
    <property type="match status" value="1"/>
</dbReference>
<keyword evidence="4" id="KW-1185">Reference proteome</keyword>
<dbReference type="InterPro" id="IPR025158">
    <property type="entry name" value="Mg_chelat-rel_C"/>
</dbReference>
<dbReference type="InterPro" id="IPR014721">
    <property type="entry name" value="Ribsml_uS5_D2-typ_fold_subgr"/>
</dbReference>
<comment type="caution">
    <text evidence="3">The sequence shown here is derived from an EMBL/GenBank/DDBJ whole genome shotgun (WGS) entry which is preliminary data.</text>
</comment>
<dbReference type="GO" id="GO:0005524">
    <property type="term" value="F:ATP binding"/>
    <property type="evidence" value="ECO:0007669"/>
    <property type="project" value="InterPro"/>
</dbReference>
<dbReference type="PANTHER" id="PTHR32039">
    <property type="entry name" value="MAGNESIUM-CHELATASE SUBUNIT CHLI"/>
    <property type="match status" value="1"/>
</dbReference>
<dbReference type="EMBL" id="JYIU01000046">
    <property type="protein sequence ID" value="KJL17813.1"/>
    <property type="molecule type" value="Genomic_DNA"/>
</dbReference>
<dbReference type="InterPro" id="IPR000523">
    <property type="entry name" value="Mg_chelatse_chII-like_cat_dom"/>
</dbReference>
<name>A0A0F0KAB8_9MICO</name>
<feature type="domain" description="AAA+ ATPase" evidence="2">
    <location>
        <begin position="214"/>
        <end position="396"/>
    </location>
</feature>
<dbReference type="InterPro" id="IPR045006">
    <property type="entry name" value="CHLI-like"/>
</dbReference>
<dbReference type="KEGG" id="mfol:DXT68_07645"/>
<proteinExistence type="inferred from homology"/>
<evidence type="ECO:0000256" key="1">
    <source>
        <dbReference type="ARBA" id="ARBA00006354"/>
    </source>
</evidence>
<dbReference type="SUPFAM" id="SSF54211">
    <property type="entry name" value="Ribosomal protein S5 domain 2-like"/>
    <property type="match status" value="1"/>
</dbReference>
<dbReference type="NCBIfam" id="TIGR00368">
    <property type="entry name" value="YifB family Mg chelatase-like AAA ATPase"/>
    <property type="match status" value="1"/>
</dbReference>
<dbReference type="InterPro" id="IPR004482">
    <property type="entry name" value="Mg_chelat-rel"/>
</dbReference>
<reference evidence="3 4" key="1">
    <citation type="submission" date="2015-02" db="EMBL/GenBank/DDBJ databases">
        <title>Draft genome sequences of ten Microbacterium spp. with emphasis on heavy metal contaminated environments.</title>
        <authorList>
            <person name="Corretto E."/>
        </authorList>
    </citation>
    <scope>NUCLEOTIDE SEQUENCE [LARGE SCALE GENOMIC DNA]</scope>
    <source>
        <strain evidence="3 4">DSM 12966</strain>
    </source>
</reference>
<dbReference type="Gene3D" id="3.40.50.300">
    <property type="entry name" value="P-loop containing nucleotide triphosphate hydrolases"/>
    <property type="match status" value="1"/>
</dbReference>
<dbReference type="AlphaFoldDB" id="A0A0F0KAB8"/>
<dbReference type="Pfam" id="PF13541">
    <property type="entry name" value="ChlI"/>
    <property type="match status" value="1"/>
</dbReference>
<protein>
    <submittedName>
        <fullName evidence="3">Competence protein ComM</fullName>
    </submittedName>
</protein>
<comment type="similarity">
    <text evidence="1">Belongs to the Mg-chelatase subunits D/I family. ComM subfamily.</text>
</comment>
<dbReference type="Pfam" id="PF13335">
    <property type="entry name" value="Mg_chelatase_C"/>
    <property type="match status" value="1"/>
</dbReference>
<dbReference type="RefSeq" id="WP_045255217.1">
    <property type="nucleotide sequence ID" value="NZ_CAKKLS010000017.1"/>
</dbReference>
<dbReference type="InterPro" id="IPR027417">
    <property type="entry name" value="P-loop_NTPase"/>
</dbReference>
<sequence length="509" mass="53672">MTTARTWAVALTGVDGHLVEVEADLSNQTPDFKIIGLPDKSLAEAVQRVHNACKNSALDLPRRRLTVNLSPASLPKQGSGFDLSIAVSALAAGGAISTRAIAGTVHLGELGLDGRLRPVPGVLPAVFAAARAGFDTVIVPRGNEAEARLVPGVEVRSASTLSEVAVWHGADIEVQDADPVPSSAPAIEEMPDLDLADVVGQEDAVNALVAAAAGGHHLLLSGPPGAGKTMMARRLPGILPALSEDESLEVASIRSLSGESVRSLTVMPPLEAPHHSASVAALVGGGSKVVRPGAISRAHRGVLFLDEAAEFSRVALDALRQPLETGSIEVSRSGMTALFPARFQLVMALNPCPCGNYGVRGAECLCPSLAIRRYATRLSGPLRDRIDIELRVARVSASRAMTGDQAALTSEVARSRVLRARECAAERWRGTPWRRNGDVPGARLRQPDLRIPAAARAPLDRALERGTLTLRGYDRVLRLAWTMADLEGVARPGPDEVGRALYLKRGFAS</sequence>
<gene>
    <name evidence="3" type="primary">comM</name>
    <name evidence="3" type="ORF">RN50_02914</name>
</gene>
<dbReference type="PATRIC" id="fig|104336.4.peg.2955"/>
<dbReference type="SMART" id="SM00382">
    <property type="entry name" value="AAA"/>
    <property type="match status" value="1"/>
</dbReference>
<evidence type="ECO:0000313" key="3">
    <source>
        <dbReference type="EMBL" id="KJL17813.1"/>
    </source>
</evidence>
<organism evidence="3 4">
    <name type="scientific">Microbacterium foliorum</name>
    <dbReference type="NCBI Taxonomy" id="104336"/>
    <lineage>
        <taxon>Bacteria</taxon>
        <taxon>Bacillati</taxon>
        <taxon>Actinomycetota</taxon>
        <taxon>Actinomycetes</taxon>
        <taxon>Micrococcales</taxon>
        <taxon>Microbacteriaceae</taxon>
        <taxon>Microbacterium</taxon>
    </lineage>
</organism>